<keyword evidence="1" id="KW-0812">Transmembrane</keyword>
<evidence type="ECO:0000256" key="1">
    <source>
        <dbReference type="SAM" id="Phobius"/>
    </source>
</evidence>
<dbReference type="RefSeq" id="WP_027847098.1">
    <property type="nucleotide sequence ID" value="NZ_LMTZ01000024.1"/>
</dbReference>
<feature type="transmembrane region" description="Helical" evidence="1">
    <location>
        <begin position="425"/>
        <end position="447"/>
    </location>
</feature>
<dbReference type="AlphaFoldDB" id="A0A0V7ZXY1"/>
<gene>
    <name evidence="2" type="ORF">BC008_35490</name>
</gene>
<evidence type="ECO:0000313" key="3">
    <source>
        <dbReference type="Proteomes" id="UP000053372"/>
    </source>
</evidence>
<keyword evidence="1" id="KW-0472">Membrane</keyword>
<keyword evidence="1" id="KW-1133">Transmembrane helix</keyword>
<evidence type="ECO:0000313" key="2">
    <source>
        <dbReference type="EMBL" id="KST69427.1"/>
    </source>
</evidence>
<dbReference type="Proteomes" id="UP000053372">
    <property type="component" value="Unassembled WGS sequence"/>
</dbReference>
<accession>A0A0V7ZXY1</accession>
<organism evidence="2 3">
    <name type="scientific">Mastigocoleus testarum BC008</name>
    <dbReference type="NCBI Taxonomy" id="371196"/>
    <lineage>
        <taxon>Bacteria</taxon>
        <taxon>Bacillati</taxon>
        <taxon>Cyanobacteriota</taxon>
        <taxon>Cyanophyceae</taxon>
        <taxon>Nostocales</taxon>
        <taxon>Hapalosiphonaceae</taxon>
        <taxon>Mastigocoleus</taxon>
    </lineage>
</organism>
<proteinExistence type="predicted"/>
<sequence>MSKIVYPTLDLFIYNLIEQSGEIEVEINKVYENYWSNLPERLQQKHFSTEINHEDTQRLDFNGQIRYGVDGCYSRIMFDDTTCLRYSCSLEKEVDISQIPSTIKELKDFADLPNANKLTDNLSSGQLSPHGFLGKTWMVSGWTVPDSSQIPTYQTTEDIASRIYKSLIGKQHQHQQKGEFLGATVWEMWSSDTPKTSSLTNRRWEGIDKNSHVMVIFYQDKDTFGEAARRYNAWRSLFYCRHKIIWAYEQGRELKARLAKQLKQNLIDTHNNTTLLKKGLGELKKDLQTNSKILSSYIQDINLLPIQQNTVAVNLDNYEKQRQDDFPTEKFLAEFGQIAKNKYQVQLEKDYLSLNPGLAILENVTSTIRGMVEIEQAQRDRNLNNTVAIAGVGLATSQLASAVIIAQKPPEKCTEKCPPFFLTEAFVLSIAAGLVASFLVWIILTLFRQK</sequence>
<comment type="caution">
    <text evidence="2">The sequence shown here is derived from an EMBL/GenBank/DDBJ whole genome shotgun (WGS) entry which is preliminary data.</text>
</comment>
<protein>
    <submittedName>
        <fullName evidence="2">Uncharacterized protein</fullName>
    </submittedName>
</protein>
<reference evidence="2 3" key="1">
    <citation type="journal article" date="2015" name="Genome Announc.">
        <title>Draft Genome of the Euendolithic (true boring) Cyanobacterium Mastigocoleus testarum strain BC008.</title>
        <authorList>
            <person name="Guida B.S."/>
            <person name="Garcia-Pichel F."/>
        </authorList>
    </citation>
    <scope>NUCLEOTIDE SEQUENCE [LARGE SCALE GENOMIC DNA]</scope>
    <source>
        <strain evidence="2 3">BC008</strain>
    </source>
</reference>
<name>A0A0V7ZXY1_9CYAN</name>
<dbReference type="EMBL" id="LMTZ01000024">
    <property type="protein sequence ID" value="KST69427.1"/>
    <property type="molecule type" value="Genomic_DNA"/>
</dbReference>
<dbReference type="OrthoDB" id="447521at2"/>
<keyword evidence="3" id="KW-1185">Reference proteome</keyword>